<dbReference type="InterPro" id="IPR023578">
    <property type="entry name" value="Ras_GEF_dom_sf"/>
</dbReference>
<organism evidence="5 6">
    <name type="scientific">Ciona intestinalis</name>
    <name type="common">Transparent sea squirt</name>
    <name type="synonym">Ascidia intestinalis</name>
    <dbReference type="NCBI Taxonomy" id="7719"/>
    <lineage>
        <taxon>Eukaryota</taxon>
        <taxon>Metazoa</taxon>
        <taxon>Chordata</taxon>
        <taxon>Tunicata</taxon>
        <taxon>Ascidiacea</taxon>
        <taxon>Phlebobranchia</taxon>
        <taxon>Cionidae</taxon>
        <taxon>Ciona</taxon>
    </lineage>
</organism>
<dbReference type="GO" id="GO:0007264">
    <property type="term" value="P:small GTPase-mediated signal transduction"/>
    <property type="evidence" value="ECO:0007669"/>
    <property type="project" value="InterPro"/>
</dbReference>
<feature type="compositionally biased region" description="Polar residues" evidence="3">
    <location>
        <begin position="185"/>
        <end position="199"/>
    </location>
</feature>
<protein>
    <recommendedName>
        <fullName evidence="4">Ras-GEF domain-containing protein</fullName>
    </recommendedName>
</protein>
<dbReference type="SUPFAM" id="SSF48366">
    <property type="entry name" value="Ras GEF"/>
    <property type="match status" value="1"/>
</dbReference>
<dbReference type="Proteomes" id="UP000008144">
    <property type="component" value="Unassembled WGS sequence"/>
</dbReference>
<reference evidence="6" key="1">
    <citation type="journal article" date="2002" name="Science">
        <title>The draft genome of Ciona intestinalis: insights into chordate and vertebrate origins.</title>
        <authorList>
            <person name="Dehal P."/>
            <person name="Satou Y."/>
            <person name="Campbell R.K."/>
            <person name="Chapman J."/>
            <person name="Degnan B."/>
            <person name="De Tomaso A."/>
            <person name="Davidson B."/>
            <person name="Di Gregorio A."/>
            <person name="Gelpke M."/>
            <person name="Goodstein D.M."/>
            <person name="Harafuji N."/>
            <person name="Hastings K.E."/>
            <person name="Ho I."/>
            <person name="Hotta K."/>
            <person name="Huang W."/>
            <person name="Kawashima T."/>
            <person name="Lemaire P."/>
            <person name="Martinez D."/>
            <person name="Meinertzhagen I.A."/>
            <person name="Necula S."/>
            <person name="Nonaka M."/>
            <person name="Putnam N."/>
            <person name="Rash S."/>
            <person name="Saiga H."/>
            <person name="Satake M."/>
            <person name="Terry A."/>
            <person name="Yamada L."/>
            <person name="Wang H.G."/>
            <person name="Awazu S."/>
            <person name="Azumi K."/>
            <person name="Boore J."/>
            <person name="Branno M."/>
            <person name="Chin-Bow S."/>
            <person name="DeSantis R."/>
            <person name="Doyle S."/>
            <person name="Francino P."/>
            <person name="Keys D.N."/>
            <person name="Haga S."/>
            <person name="Hayashi H."/>
            <person name="Hino K."/>
            <person name="Imai K.S."/>
            <person name="Inaba K."/>
            <person name="Kano S."/>
            <person name="Kobayashi K."/>
            <person name="Kobayashi M."/>
            <person name="Lee B.I."/>
            <person name="Makabe K.W."/>
            <person name="Manohar C."/>
            <person name="Matassi G."/>
            <person name="Medina M."/>
            <person name="Mochizuki Y."/>
            <person name="Mount S."/>
            <person name="Morishita T."/>
            <person name="Miura S."/>
            <person name="Nakayama A."/>
            <person name="Nishizaka S."/>
            <person name="Nomoto H."/>
            <person name="Ohta F."/>
            <person name="Oishi K."/>
            <person name="Rigoutsos I."/>
            <person name="Sano M."/>
            <person name="Sasaki A."/>
            <person name="Sasakura Y."/>
            <person name="Shoguchi E."/>
            <person name="Shin-i T."/>
            <person name="Spagnuolo A."/>
            <person name="Stainier D."/>
            <person name="Suzuki M.M."/>
            <person name="Tassy O."/>
            <person name="Takatori N."/>
            <person name="Tokuoka M."/>
            <person name="Yagi K."/>
            <person name="Yoshizaki F."/>
            <person name="Wada S."/>
            <person name="Zhang C."/>
            <person name="Hyatt P.D."/>
            <person name="Larimer F."/>
            <person name="Detter C."/>
            <person name="Doggett N."/>
            <person name="Glavina T."/>
            <person name="Hawkins T."/>
            <person name="Richardson P."/>
            <person name="Lucas S."/>
            <person name="Kohara Y."/>
            <person name="Levine M."/>
            <person name="Satoh N."/>
            <person name="Rokhsar D.S."/>
        </authorList>
    </citation>
    <scope>NUCLEOTIDE SEQUENCE [LARGE SCALE GENOMIC DNA]</scope>
</reference>
<dbReference type="OMA" id="FIRIMRH"/>
<dbReference type="GO" id="GO:0005085">
    <property type="term" value="F:guanyl-nucleotide exchange factor activity"/>
    <property type="evidence" value="ECO:0007669"/>
    <property type="project" value="UniProtKB-KW"/>
</dbReference>
<reference evidence="5" key="3">
    <citation type="submission" date="2025-09" db="UniProtKB">
        <authorList>
            <consortium name="Ensembl"/>
        </authorList>
    </citation>
    <scope>IDENTIFICATION</scope>
</reference>
<sequence length="208" mass="24628">MSFWARTIILNQTKPQEREKLLNKFIRIMRHLRKLNNFNSYLAVLSALDSAPVRRLEWQRQTSEGLQEYCRLIDSSSSFRTYREALAEATQPCIPYLGLILQDLTFIHLGNQDELAPGIINFRKRWQQFSILDTMRRFKQSQYQFQRDDEVIRLIGRFDDYLSEEALWGLSLSIKPRQHRARRQITPTEDQSPTTANDQSSEDTVERT</sequence>
<evidence type="ECO:0000256" key="3">
    <source>
        <dbReference type="SAM" id="MobiDB-lite"/>
    </source>
</evidence>
<evidence type="ECO:0000256" key="2">
    <source>
        <dbReference type="PROSITE-ProRule" id="PRU00168"/>
    </source>
</evidence>
<feature type="region of interest" description="Disordered" evidence="3">
    <location>
        <begin position="179"/>
        <end position="208"/>
    </location>
</feature>
<dbReference type="InterPro" id="IPR036964">
    <property type="entry name" value="RASGEF_cat_dom_sf"/>
</dbReference>
<dbReference type="PROSITE" id="PS00720">
    <property type="entry name" value="RASGEF"/>
    <property type="match status" value="1"/>
</dbReference>
<evidence type="ECO:0000313" key="6">
    <source>
        <dbReference type="Proteomes" id="UP000008144"/>
    </source>
</evidence>
<reference evidence="5" key="2">
    <citation type="submission" date="2025-08" db="UniProtKB">
        <authorList>
            <consortium name="Ensembl"/>
        </authorList>
    </citation>
    <scope>IDENTIFICATION</scope>
</reference>
<dbReference type="PANTHER" id="PTHR23113:SF224">
    <property type="entry name" value="RAP GUANINE NUCLEOTIDE EXCHANGE FACTOR 1"/>
    <property type="match status" value="1"/>
</dbReference>
<dbReference type="Pfam" id="PF00617">
    <property type="entry name" value="RasGEF"/>
    <property type="match status" value="1"/>
</dbReference>
<dbReference type="InParanoid" id="H2XKE9"/>
<dbReference type="CDD" id="cd00155">
    <property type="entry name" value="RasGEF"/>
    <property type="match status" value="1"/>
</dbReference>
<dbReference type="STRING" id="7719.ENSCINP00000030131"/>
<dbReference type="PANTHER" id="PTHR23113">
    <property type="entry name" value="GUANINE NUCLEOTIDE EXCHANGE FACTOR"/>
    <property type="match status" value="1"/>
</dbReference>
<dbReference type="Gene3D" id="1.10.840.10">
    <property type="entry name" value="Ras guanine-nucleotide exchange factors catalytic domain"/>
    <property type="match status" value="1"/>
</dbReference>
<evidence type="ECO:0000313" key="5">
    <source>
        <dbReference type="Ensembl" id="ENSCINP00000030131.1"/>
    </source>
</evidence>
<evidence type="ECO:0000256" key="1">
    <source>
        <dbReference type="ARBA" id="ARBA00022658"/>
    </source>
</evidence>
<feature type="domain" description="Ras-GEF" evidence="4">
    <location>
        <begin position="1"/>
        <end position="177"/>
    </location>
</feature>
<keyword evidence="6" id="KW-1185">Reference proteome</keyword>
<dbReference type="GeneTree" id="ENSGT00940000156235"/>
<accession>H2XKE9</accession>
<dbReference type="InterPro" id="IPR001895">
    <property type="entry name" value="RASGEF_cat_dom"/>
</dbReference>
<dbReference type="SMART" id="SM00147">
    <property type="entry name" value="RasGEF"/>
    <property type="match status" value="1"/>
</dbReference>
<dbReference type="InterPro" id="IPR019804">
    <property type="entry name" value="Ras_G-nucl-exch_fac_CS"/>
</dbReference>
<evidence type="ECO:0000259" key="4">
    <source>
        <dbReference type="PROSITE" id="PS50009"/>
    </source>
</evidence>
<dbReference type="AlphaFoldDB" id="H2XKE9"/>
<keyword evidence="1 2" id="KW-0344">Guanine-nucleotide releasing factor</keyword>
<name>H2XKE9_CIOIN</name>
<dbReference type="Ensembl" id="ENSCINT00000033631.1">
    <property type="protein sequence ID" value="ENSCINP00000030131.1"/>
    <property type="gene ID" value="ENSCING00000018756.1"/>
</dbReference>
<dbReference type="HOGENOM" id="CLU_1274780_0_0_1"/>
<proteinExistence type="predicted"/>
<dbReference type="PROSITE" id="PS50009">
    <property type="entry name" value="RASGEF_CAT"/>
    <property type="match status" value="1"/>
</dbReference>
<dbReference type="InterPro" id="IPR008937">
    <property type="entry name" value="Ras-like_GEF"/>
</dbReference>